<dbReference type="PROSITE" id="PS50894">
    <property type="entry name" value="HPT"/>
    <property type="match status" value="1"/>
</dbReference>
<dbReference type="InterPro" id="IPR008207">
    <property type="entry name" value="Sig_transdc_His_kin_Hpt_dom"/>
</dbReference>
<dbReference type="Proteomes" id="UP000643405">
    <property type="component" value="Unassembled WGS sequence"/>
</dbReference>
<evidence type="ECO:0000313" key="5">
    <source>
        <dbReference type="Proteomes" id="UP000643405"/>
    </source>
</evidence>
<evidence type="ECO:0000259" key="3">
    <source>
        <dbReference type="PROSITE" id="PS50894"/>
    </source>
</evidence>
<organism evidence="4 5">
    <name type="scientific">Oryzicola mucosus</name>
    <dbReference type="NCBI Taxonomy" id="2767425"/>
    <lineage>
        <taxon>Bacteria</taxon>
        <taxon>Pseudomonadati</taxon>
        <taxon>Pseudomonadota</taxon>
        <taxon>Alphaproteobacteria</taxon>
        <taxon>Hyphomicrobiales</taxon>
        <taxon>Phyllobacteriaceae</taxon>
        <taxon>Oryzicola</taxon>
    </lineage>
</organism>
<comment type="caution">
    <text evidence="4">The sequence shown here is derived from an EMBL/GenBank/DDBJ whole genome shotgun (WGS) entry which is preliminary data.</text>
</comment>
<protein>
    <submittedName>
        <fullName evidence="4">Hpt domain-containing protein</fullName>
    </submittedName>
</protein>
<dbReference type="GO" id="GO:0000160">
    <property type="term" value="P:phosphorelay signal transduction system"/>
    <property type="evidence" value="ECO:0007669"/>
    <property type="project" value="UniProtKB-KW"/>
</dbReference>
<evidence type="ECO:0000313" key="4">
    <source>
        <dbReference type="EMBL" id="MBD0414992.1"/>
    </source>
</evidence>
<dbReference type="EMBL" id="JACVVX010000002">
    <property type="protein sequence ID" value="MBD0414992.1"/>
    <property type="molecule type" value="Genomic_DNA"/>
</dbReference>
<dbReference type="GO" id="GO:0004672">
    <property type="term" value="F:protein kinase activity"/>
    <property type="evidence" value="ECO:0007669"/>
    <property type="project" value="UniProtKB-ARBA"/>
</dbReference>
<sequence>MIVRDSEIGLSTGQFNPGGSPIDLEHLARQTMDDVEIQREVLKMFSDQVRSVVEKMAPAAPKERFALAHSLKGSARSVGAFALADCAEEIESRPEDETPLPHLSLLADEVCDFIASLKI</sequence>
<dbReference type="RefSeq" id="WP_188164392.1">
    <property type="nucleotide sequence ID" value="NZ_JACVVX010000002.1"/>
</dbReference>
<dbReference type="AlphaFoldDB" id="A0A8J6PVH3"/>
<reference evidence="4" key="1">
    <citation type="submission" date="2020-09" db="EMBL/GenBank/DDBJ databases">
        <title>Genome seq and assembly of Tianweitania sp.</title>
        <authorList>
            <person name="Chhetri G."/>
        </authorList>
    </citation>
    <scope>NUCLEOTIDE SEQUENCE</scope>
    <source>
        <strain evidence="4">Rool2</strain>
    </source>
</reference>
<feature type="domain" description="HPt" evidence="3">
    <location>
        <begin position="30"/>
        <end position="119"/>
    </location>
</feature>
<keyword evidence="1" id="KW-0902">Two-component regulatory system</keyword>
<dbReference type="Gene3D" id="1.20.120.160">
    <property type="entry name" value="HPT domain"/>
    <property type="match status" value="1"/>
</dbReference>
<name>A0A8J6PVH3_9HYPH</name>
<dbReference type="SUPFAM" id="SSF47226">
    <property type="entry name" value="Histidine-containing phosphotransfer domain, HPT domain"/>
    <property type="match status" value="1"/>
</dbReference>
<accession>A0A8J6PVH3</accession>
<evidence type="ECO:0000256" key="2">
    <source>
        <dbReference type="PROSITE-ProRule" id="PRU00110"/>
    </source>
</evidence>
<keyword evidence="5" id="KW-1185">Reference proteome</keyword>
<gene>
    <name evidence="4" type="ORF">ICI42_10025</name>
</gene>
<evidence type="ECO:0000256" key="1">
    <source>
        <dbReference type="ARBA" id="ARBA00023012"/>
    </source>
</evidence>
<keyword evidence="2" id="KW-0597">Phosphoprotein</keyword>
<dbReference type="InterPro" id="IPR036641">
    <property type="entry name" value="HPT_dom_sf"/>
</dbReference>
<feature type="modified residue" description="Phosphohistidine" evidence="2">
    <location>
        <position position="69"/>
    </location>
</feature>
<dbReference type="Pfam" id="PF01627">
    <property type="entry name" value="Hpt"/>
    <property type="match status" value="1"/>
</dbReference>
<proteinExistence type="predicted"/>